<evidence type="ECO:0000313" key="1">
    <source>
        <dbReference type="EMBL" id="EDO29871.1"/>
    </source>
</evidence>
<reference evidence="2 3" key="1">
    <citation type="journal article" date="2007" name="Science">
        <title>Sea anemone genome reveals ancestral eumetazoan gene repertoire and genomic organization.</title>
        <authorList>
            <person name="Putnam N.H."/>
            <person name="Srivastava M."/>
            <person name="Hellsten U."/>
            <person name="Dirks B."/>
            <person name="Chapman J."/>
            <person name="Salamov A."/>
            <person name="Terry A."/>
            <person name="Shapiro H."/>
            <person name="Lindquist E."/>
            <person name="Kapitonov V.V."/>
            <person name="Jurka J."/>
            <person name="Genikhovich G."/>
            <person name="Grigoriev I.V."/>
            <person name="Lucas S.M."/>
            <person name="Steele R.E."/>
            <person name="Finnerty J.R."/>
            <person name="Technau U."/>
            <person name="Martindale M.Q."/>
            <person name="Rokhsar D.S."/>
        </authorList>
    </citation>
    <scope>NUCLEOTIDE SEQUENCE [LARGE SCALE GENOMIC DNA]</scope>
    <source>
        <strain evidence="2">CH2 x CH6</strain>
        <strain evidence="3">CH2 X CH6</strain>
    </source>
</reference>
<dbReference type="EMBL" id="DS470239">
    <property type="protein sequence ID" value="EDO29871.1"/>
    <property type="molecule type" value="Genomic_DNA"/>
</dbReference>
<protein>
    <submittedName>
        <fullName evidence="2">Uncharacterized protein</fullName>
    </submittedName>
</protein>
<accession>A7RF12</accession>
<gene>
    <name evidence="1" type="ORF">NEMVEDRAFT_v1g143032</name>
    <name evidence="2" type="ORF">NEMVEDRAFT_v1g79180</name>
</gene>
<feature type="non-terminal residue" evidence="2">
    <location>
        <position position="1"/>
    </location>
</feature>
<name>A7RF12_NEMVE</name>
<evidence type="ECO:0000313" key="3">
    <source>
        <dbReference type="Proteomes" id="UP000001593"/>
    </source>
</evidence>
<dbReference type="InParanoid" id="A7RF12"/>
<organism evidence="2 3">
    <name type="scientific">Nematostella vectensis</name>
    <name type="common">Starlet sea anemone</name>
    <dbReference type="NCBI Taxonomy" id="45351"/>
    <lineage>
        <taxon>Eukaryota</taxon>
        <taxon>Metazoa</taxon>
        <taxon>Cnidaria</taxon>
        <taxon>Anthozoa</taxon>
        <taxon>Hexacorallia</taxon>
        <taxon>Actiniaria</taxon>
        <taxon>Edwardsiidae</taxon>
        <taxon>Nematostella</taxon>
    </lineage>
</organism>
<dbReference type="AlphaFoldDB" id="A7RF12"/>
<dbReference type="HOGENOM" id="CLU_118269_2_0_1"/>
<keyword evidence="3" id="KW-1185">Reference proteome</keyword>
<dbReference type="Proteomes" id="UP000001593">
    <property type="component" value="Unassembled WGS sequence"/>
</dbReference>
<proteinExistence type="predicted"/>
<dbReference type="EMBL" id="DS469507">
    <property type="protein sequence ID" value="EDO50009.1"/>
    <property type="molecule type" value="Genomic_DNA"/>
</dbReference>
<evidence type="ECO:0000313" key="2">
    <source>
        <dbReference type="EMBL" id="EDO50009.1"/>
    </source>
</evidence>
<sequence length="64" mass="7136">IPRKCIKLAADQINESLTIIFNQSLLEGTFIEKFKISKLTPVDKGGQELDPFNYRPISTLSALA</sequence>